<keyword evidence="2" id="KW-1185">Reference proteome</keyword>
<gene>
    <name evidence="1" type="ORF">FB460_1405</name>
</gene>
<reference evidence="1 2" key="1">
    <citation type="submission" date="2019-06" db="EMBL/GenBank/DDBJ databases">
        <title>Sequencing the genomes of 1000 actinobacteria strains.</title>
        <authorList>
            <person name="Klenk H.-P."/>
        </authorList>
    </citation>
    <scope>NUCLEOTIDE SEQUENCE [LARGE SCALE GENOMIC DNA]</scope>
    <source>
        <strain evidence="1 2">DSM 8251</strain>
    </source>
</reference>
<dbReference type="AlphaFoldDB" id="A0A542ZB84"/>
<dbReference type="Proteomes" id="UP000316196">
    <property type="component" value="Unassembled WGS sequence"/>
</dbReference>
<proteinExistence type="predicted"/>
<evidence type="ECO:0000313" key="1">
    <source>
        <dbReference type="EMBL" id="TQL57572.1"/>
    </source>
</evidence>
<protein>
    <submittedName>
        <fullName evidence="1">Putative repeat protein (TIGR03843 family)</fullName>
    </submittedName>
</protein>
<organism evidence="1 2">
    <name type="scientific">Propioniferax innocua</name>
    <dbReference type="NCBI Taxonomy" id="1753"/>
    <lineage>
        <taxon>Bacteria</taxon>
        <taxon>Bacillati</taxon>
        <taxon>Actinomycetota</taxon>
        <taxon>Actinomycetes</taxon>
        <taxon>Propionibacteriales</taxon>
        <taxon>Propionibacteriaceae</taxon>
        <taxon>Propioniferax</taxon>
    </lineage>
</organism>
<comment type="caution">
    <text evidence="1">The sequence shown here is derived from an EMBL/GenBank/DDBJ whole genome shotgun (WGS) entry which is preliminary data.</text>
</comment>
<dbReference type="NCBIfam" id="TIGR03843">
    <property type="entry name" value="SCO1664 family protein"/>
    <property type="match status" value="1"/>
</dbReference>
<dbReference type="InterPro" id="IPR022292">
    <property type="entry name" value="CHP03843"/>
</dbReference>
<dbReference type="EMBL" id="VFOR01000002">
    <property type="protein sequence ID" value="TQL57572.1"/>
    <property type="molecule type" value="Genomic_DNA"/>
</dbReference>
<name>A0A542ZB84_9ACTN</name>
<accession>A0A542ZB84</accession>
<sequence>MAIAARCSAAVFSMTDERVRLWEPEDGFAWAEGTMRLLGRLTGASNGTFLVEVTDEEGTARRCIHKPVAGERPLWDFPTGTLAEREVASARLSARAGFDVVPPTTLVDGPFGMGMLQQWIDADRLEQWVRIDPPGRTPPGWFAILEGVDGDDNDVVLAHADHEALRRIALFDAIINNSDRKGYHLLPVSAESGEHSMTRVWGVDHGVTWHQDDKLRTILWGWAGEPLRDDEIGLVTLADEVIDGLDDLISADEVTAAHRRCERLLEDGMPLPSDDWPSIPWPPL</sequence>
<evidence type="ECO:0000313" key="2">
    <source>
        <dbReference type="Proteomes" id="UP000316196"/>
    </source>
</evidence>